<feature type="signal peptide" evidence="1">
    <location>
        <begin position="1"/>
        <end position="16"/>
    </location>
</feature>
<protein>
    <recommendedName>
        <fullName evidence="3">Hexosyltransferase</fullName>
    </recommendedName>
</protein>
<name>A0A7S0X989_9CHLO</name>
<evidence type="ECO:0000313" key="2">
    <source>
        <dbReference type="EMBL" id="CAD8708985.1"/>
    </source>
</evidence>
<proteinExistence type="predicted"/>
<sequence length="405" mass="46574">MLLLCITLALFRKTQAGKVLGVNTVRDSVPIFKGSELVQHDHSWADLRTIVAEDRQQPGWPEHFDQLTLDYYKEWNPRVRIQPTVCVVSLYTYSLLSLDSWGAYAAEINLNWALSRGYKYSIFRKQLGNRTHNILWTKPRLVLFMLEQGELECKWVFSIDGDAVVNDLLASIETLQLKFLPQAFFAQAPSLKGMAVRQDFPEILMSCHWHYGRMGRCQKCKCFTSNDENACSEADSMSEFEGNSHCGINSGVYLLHNSGSSREMMRWWAGAGRGNCSWNGDNKFEAKLHLGEQKCSNRMKALFPKRINVVHAGIMNMPSWFSRTSGKNILTVDKKAVFSSHAKCFRTNVFVCHTLGLRDPRLRRRMFKEILSRRQGVLRKASSARREPYVELTKMIGKNVEWWVL</sequence>
<evidence type="ECO:0000256" key="1">
    <source>
        <dbReference type="SAM" id="SignalP"/>
    </source>
</evidence>
<evidence type="ECO:0008006" key="3">
    <source>
        <dbReference type="Google" id="ProtNLM"/>
    </source>
</evidence>
<reference evidence="2" key="1">
    <citation type="submission" date="2021-01" db="EMBL/GenBank/DDBJ databases">
        <authorList>
            <person name="Corre E."/>
            <person name="Pelletier E."/>
            <person name="Niang G."/>
            <person name="Scheremetjew M."/>
            <person name="Finn R."/>
            <person name="Kale V."/>
            <person name="Holt S."/>
            <person name="Cochrane G."/>
            <person name="Meng A."/>
            <person name="Brown T."/>
            <person name="Cohen L."/>
        </authorList>
    </citation>
    <scope>NUCLEOTIDE SEQUENCE</scope>
    <source>
        <strain evidence="2">SL-175</strain>
    </source>
</reference>
<organism evidence="2">
    <name type="scientific">Mantoniella antarctica</name>
    <dbReference type="NCBI Taxonomy" id="81844"/>
    <lineage>
        <taxon>Eukaryota</taxon>
        <taxon>Viridiplantae</taxon>
        <taxon>Chlorophyta</taxon>
        <taxon>Mamiellophyceae</taxon>
        <taxon>Mamiellales</taxon>
        <taxon>Mamiellaceae</taxon>
        <taxon>Mantoniella</taxon>
    </lineage>
</organism>
<gene>
    <name evidence="2" type="ORF">MANT1106_LOCUS11668</name>
</gene>
<feature type="chain" id="PRO_5030615832" description="Hexosyltransferase" evidence="1">
    <location>
        <begin position="17"/>
        <end position="405"/>
    </location>
</feature>
<dbReference type="EMBL" id="HBFC01019542">
    <property type="protein sequence ID" value="CAD8708985.1"/>
    <property type="molecule type" value="Transcribed_RNA"/>
</dbReference>
<keyword evidence="1" id="KW-0732">Signal</keyword>
<accession>A0A7S0X989</accession>
<dbReference type="AlphaFoldDB" id="A0A7S0X989"/>